<accession>A0A8S1J820</accession>
<dbReference type="EMBL" id="CAJHUC010001811">
    <property type="protein sequence ID" value="CAD7702392.1"/>
    <property type="molecule type" value="Genomic_DNA"/>
</dbReference>
<name>A0A8S1J820_9CHLO</name>
<evidence type="ECO:0000256" key="1">
    <source>
        <dbReference type="SAM" id="Phobius"/>
    </source>
</evidence>
<proteinExistence type="predicted"/>
<gene>
    <name evidence="2" type="ORF">OSTQU699_LOCUS7749</name>
</gene>
<reference evidence="2" key="1">
    <citation type="submission" date="2020-12" db="EMBL/GenBank/DDBJ databases">
        <authorList>
            <person name="Iha C."/>
        </authorList>
    </citation>
    <scope>NUCLEOTIDE SEQUENCE</scope>
</reference>
<keyword evidence="1" id="KW-1133">Transmembrane helix</keyword>
<protein>
    <submittedName>
        <fullName evidence="2">Uncharacterized protein</fullName>
    </submittedName>
</protein>
<keyword evidence="3" id="KW-1185">Reference proteome</keyword>
<sequence length="114" mass="12454">MLGQVSWTPHLAGGQIIWFLGPMQMRLTVLAVIFPFHVAAAVLLCTSAQWLCWLVSLVTDLGLLLHQTRAYVQQDESIGMKTSMLLCFQHGGIGVTNDSARGKVSVESNFSFCG</sequence>
<comment type="caution">
    <text evidence="2">The sequence shown here is derived from an EMBL/GenBank/DDBJ whole genome shotgun (WGS) entry which is preliminary data.</text>
</comment>
<feature type="transmembrane region" description="Helical" evidence="1">
    <location>
        <begin position="27"/>
        <end position="51"/>
    </location>
</feature>
<evidence type="ECO:0000313" key="3">
    <source>
        <dbReference type="Proteomes" id="UP000708148"/>
    </source>
</evidence>
<dbReference type="AlphaFoldDB" id="A0A8S1J820"/>
<dbReference type="Proteomes" id="UP000708148">
    <property type="component" value="Unassembled WGS sequence"/>
</dbReference>
<keyword evidence="1" id="KW-0472">Membrane</keyword>
<evidence type="ECO:0000313" key="2">
    <source>
        <dbReference type="EMBL" id="CAD7702392.1"/>
    </source>
</evidence>
<keyword evidence="1" id="KW-0812">Transmembrane</keyword>
<organism evidence="2 3">
    <name type="scientific">Ostreobium quekettii</name>
    <dbReference type="NCBI Taxonomy" id="121088"/>
    <lineage>
        <taxon>Eukaryota</taxon>
        <taxon>Viridiplantae</taxon>
        <taxon>Chlorophyta</taxon>
        <taxon>core chlorophytes</taxon>
        <taxon>Ulvophyceae</taxon>
        <taxon>TCBD clade</taxon>
        <taxon>Bryopsidales</taxon>
        <taxon>Ostreobineae</taxon>
        <taxon>Ostreobiaceae</taxon>
        <taxon>Ostreobium</taxon>
    </lineage>
</organism>